<reference evidence="2" key="1">
    <citation type="submission" date="2018-02" db="EMBL/GenBank/DDBJ databases">
        <title>Rhizophora mucronata_Transcriptome.</title>
        <authorList>
            <person name="Meera S.P."/>
            <person name="Sreeshan A."/>
            <person name="Augustine A."/>
        </authorList>
    </citation>
    <scope>NUCLEOTIDE SEQUENCE</scope>
    <source>
        <tissue evidence="2">Leaf</tissue>
    </source>
</reference>
<dbReference type="EMBL" id="GGEC01077911">
    <property type="protein sequence ID" value="MBX58395.1"/>
    <property type="molecule type" value="Transcribed_RNA"/>
</dbReference>
<accession>A0A2P2PUK4</accession>
<feature type="transmembrane region" description="Helical" evidence="1">
    <location>
        <begin position="20"/>
        <end position="42"/>
    </location>
</feature>
<dbReference type="AlphaFoldDB" id="A0A2P2PUK4"/>
<keyword evidence="1" id="KW-0812">Transmembrane</keyword>
<keyword evidence="1" id="KW-1133">Transmembrane helix</keyword>
<name>A0A2P2PUK4_RHIMU</name>
<evidence type="ECO:0000256" key="1">
    <source>
        <dbReference type="SAM" id="Phobius"/>
    </source>
</evidence>
<evidence type="ECO:0000313" key="2">
    <source>
        <dbReference type="EMBL" id="MBX58395.1"/>
    </source>
</evidence>
<protein>
    <submittedName>
        <fullName evidence="2">Uncharacterized protein</fullName>
    </submittedName>
</protein>
<keyword evidence="1" id="KW-0472">Membrane</keyword>
<proteinExistence type="predicted"/>
<organism evidence="2">
    <name type="scientific">Rhizophora mucronata</name>
    <name type="common">Asiatic mangrove</name>
    <dbReference type="NCBI Taxonomy" id="61149"/>
    <lineage>
        <taxon>Eukaryota</taxon>
        <taxon>Viridiplantae</taxon>
        <taxon>Streptophyta</taxon>
        <taxon>Embryophyta</taxon>
        <taxon>Tracheophyta</taxon>
        <taxon>Spermatophyta</taxon>
        <taxon>Magnoliopsida</taxon>
        <taxon>eudicotyledons</taxon>
        <taxon>Gunneridae</taxon>
        <taxon>Pentapetalae</taxon>
        <taxon>rosids</taxon>
        <taxon>fabids</taxon>
        <taxon>Malpighiales</taxon>
        <taxon>Rhizophoraceae</taxon>
        <taxon>Rhizophora</taxon>
    </lineage>
</organism>
<sequence length="43" mass="5107">MNSYVFSCVLFELLYRLRFVGFLFFISLSYSDSSSNFLVISFF</sequence>